<evidence type="ECO:0000313" key="11">
    <source>
        <dbReference type="EMBL" id="OIV38300.1"/>
    </source>
</evidence>
<dbReference type="PANTHER" id="PTHR14218">
    <property type="entry name" value="PROTEASE S8 TRIPEPTIDYL PEPTIDASE I CLN2"/>
    <property type="match status" value="1"/>
</dbReference>
<feature type="region of interest" description="Disordered" evidence="8">
    <location>
        <begin position="36"/>
        <end position="63"/>
    </location>
</feature>
<evidence type="ECO:0000256" key="4">
    <source>
        <dbReference type="ARBA" id="ARBA00022801"/>
    </source>
</evidence>
<comment type="caution">
    <text evidence="11">The sequence shown here is derived from an EMBL/GenBank/DDBJ whole genome shotgun (WGS) entry which is preliminary data.</text>
</comment>
<dbReference type="Pfam" id="PF09286">
    <property type="entry name" value="Pro-kuma_activ"/>
    <property type="match status" value="1"/>
</dbReference>
<keyword evidence="6" id="KW-0106">Calcium</keyword>
<evidence type="ECO:0000256" key="2">
    <source>
        <dbReference type="ARBA" id="ARBA00022670"/>
    </source>
</evidence>
<feature type="compositionally biased region" description="Low complexity" evidence="8">
    <location>
        <begin position="36"/>
        <end position="46"/>
    </location>
</feature>
<evidence type="ECO:0000259" key="10">
    <source>
        <dbReference type="PROSITE" id="PS51695"/>
    </source>
</evidence>
<proteinExistence type="predicted"/>
<feature type="domain" description="Peptidase S53" evidence="10">
    <location>
        <begin position="246"/>
        <end position="650"/>
    </location>
</feature>
<evidence type="ECO:0000256" key="8">
    <source>
        <dbReference type="SAM" id="MobiDB-lite"/>
    </source>
</evidence>
<feature type="signal peptide" evidence="9">
    <location>
        <begin position="1"/>
        <end position="36"/>
    </location>
</feature>
<keyword evidence="5" id="KW-0720">Serine protease</keyword>
<dbReference type="Proteomes" id="UP000243342">
    <property type="component" value="Unassembled WGS sequence"/>
</dbReference>
<dbReference type="GO" id="GO:0046872">
    <property type="term" value="F:metal ion binding"/>
    <property type="evidence" value="ECO:0007669"/>
    <property type="project" value="UniProtKB-KW"/>
</dbReference>
<dbReference type="GO" id="GO:0004252">
    <property type="term" value="F:serine-type endopeptidase activity"/>
    <property type="evidence" value="ECO:0007669"/>
    <property type="project" value="InterPro"/>
</dbReference>
<reference evidence="11 12" key="1">
    <citation type="submission" date="2016-10" db="EMBL/GenBank/DDBJ databases">
        <title>Genome sequence of Streptomyces gilvigriseus MUSC 26.</title>
        <authorList>
            <person name="Lee L.-H."/>
            <person name="Ser H.-L."/>
        </authorList>
    </citation>
    <scope>NUCLEOTIDE SEQUENCE [LARGE SCALE GENOMIC DNA]</scope>
    <source>
        <strain evidence="11 12">MUSC 26</strain>
    </source>
</reference>
<dbReference type="InterPro" id="IPR030400">
    <property type="entry name" value="Sedolisin_dom"/>
</dbReference>
<dbReference type="PROSITE" id="PS51695">
    <property type="entry name" value="SEDOLISIN"/>
    <property type="match status" value="1"/>
</dbReference>
<dbReference type="SMART" id="SM00944">
    <property type="entry name" value="Pro-kuma_activ"/>
    <property type="match status" value="1"/>
</dbReference>
<keyword evidence="7" id="KW-0865">Zymogen</keyword>
<comment type="cofactor">
    <cofactor evidence="1">
        <name>Ca(2+)</name>
        <dbReference type="ChEBI" id="CHEBI:29108"/>
    </cofactor>
</comment>
<dbReference type="PANTHER" id="PTHR14218:SF15">
    <property type="entry name" value="TRIPEPTIDYL-PEPTIDASE 1"/>
    <property type="match status" value="1"/>
</dbReference>
<evidence type="ECO:0000256" key="9">
    <source>
        <dbReference type="SAM" id="SignalP"/>
    </source>
</evidence>
<dbReference type="CDD" id="cd04056">
    <property type="entry name" value="Peptidases_S53"/>
    <property type="match status" value="1"/>
</dbReference>
<dbReference type="CDD" id="cd11377">
    <property type="entry name" value="Pro-peptidase_S53"/>
    <property type="match status" value="1"/>
</dbReference>
<gene>
    <name evidence="11" type="ORF">BIV57_06445</name>
</gene>
<keyword evidence="4" id="KW-0378">Hydrolase</keyword>
<keyword evidence="3" id="KW-0479">Metal-binding</keyword>
<dbReference type="STRING" id="1428644.BIV57_06445"/>
<organism evidence="11 12">
    <name type="scientific">Mangrovactinospora gilvigrisea</name>
    <dbReference type="NCBI Taxonomy" id="1428644"/>
    <lineage>
        <taxon>Bacteria</taxon>
        <taxon>Bacillati</taxon>
        <taxon>Actinomycetota</taxon>
        <taxon>Actinomycetes</taxon>
        <taxon>Kitasatosporales</taxon>
        <taxon>Streptomycetaceae</taxon>
        <taxon>Mangrovactinospora</taxon>
    </lineage>
</organism>
<evidence type="ECO:0000256" key="7">
    <source>
        <dbReference type="ARBA" id="ARBA00023145"/>
    </source>
</evidence>
<sequence length="650" mass="67199">MSSAHTARLRRRAGVGIAATLPLIAGALVLGSPANAAPSASGAPAGRDAVPGTHPAWAKPSAAQGATASTATVNARVYLAGRDPQGLTAYARSVSDPQSASYGKYLTAGQAQARFGASAEQQAAVSQWLKGQGLTVTAANRHYIAISGTAAATQKAFSTQLRNYRKSGHTYRAPATTASVPDSLNGAVLSVTGLDNAPHMAKHDDTLPGPGAAFVNSGPFSSYYGSNTAKNVPDAYGTSHPYVVKGYTGKQLRAAYGAGGLTGKGSRIAIVDAYASPTMRADSDQYIKNHGDKAWASGQYSEVLPSSYNSTTECGASGWYGEESLDVESSHSVAPDAKVTYVGASSCMDNDLVDALNTVVDRHLADIVSNSWSGGEAGETAADAAVYDQTFQMGAVEGIGFYFSTGDDGDELAATGTKQIGSPTNSAWATAVGGTSLAVGKGDHYMWETGWGTEKTTLAANGKSWTSLPGAFQSGAGGGTSVLIKQPFYQKGVVPNSIAKANGSTAMRAVPDISAVADPQTGFSVGQTQAFPDGTDKYSEYRIGGTSLSCPVIAGVEALRQQAQHRVIGFANPMIYSQYRTGGYHDVTDNPLGKTPIANVRVDFVNSVDASGGLVTSLRTFGHDSSLHATRGWDDVTGVGTPTARYYWAW</sequence>
<dbReference type="Gene3D" id="3.40.50.200">
    <property type="entry name" value="Peptidase S8/S53 domain"/>
    <property type="match status" value="1"/>
</dbReference>
<dbReference type="InterPro" id="IPR050819">
    <property type="entry name" value="Tripeptidyl-peptidase_I"/>
</dbReference>
<keyword evidence="12" id="KW-1185">Reference proteome</keyword>
<evidence type="ECO:0000256" key="3">
    <source>
        <dbReference type="ARBA" id="ARBA00022723"/>
    </source>
</evidence>
<dbReference type="RefSeq" id="WP_071655709.1">
    <property type="nucleotide sequence ID" value="NZ_MLCF01000025.1"/>
</dbReference>
<protein>
    <submittedName>
        <fullName evidence="11">Serine protease</fullName>
    </submittedName>
</protein>
<evidence type="ECO:0000256" key="1">
    <source>
        <dbReference type="ARBA" id="ARBA00001913"/>
    </source>
</evidence>
<dbReference type="GO" id="GO:0006508">
    <property type="term" value="P:proteolysis"/>
    <property type="evidence" value="ECO:0007669"/>
    <property type="project" value="UniProtKB-KW"/>
</dbReference>
<dbReference type="EMBL" id="MLCF01000025">
    <property type="protein sequence ID" value="OIV38300.1"/>
    <property type="molecule type" value="Genomic_DNA"/>
</dbReference>
<dbReference type="PROSITE" id="PS00138">
    <property type="entry name" value="SUBTILASE_SER"/>
    <property type="match status" value="1"/>
</dbReference>
<evidence type="ECO:0000256" key="5">
    <source>
        <dbReference type="ARBA" id="ARBA00022825"/>
    </source>
</evidence>
<dbReference type="GO" id="GO:0008240">
    <property type="term" value="F:tripeptidyl-peptidase activity"/>
    <property type="evidence" value="ECO:0007669"/>
    <property type="project" value="TreeGrafter"/>
</dbReference>
<dbReference type="InterPro" id="IPR036852">
    <property type="entry name" value="Peptidase_S8/S53_dom_sf"/>
</dbReference>
<dbReference type="SUPFAM" id="SSF52743">
    <property type="entry name" value="Subtilisin-like"/>
    <property type="match status" value="1"/>
</dbReference>
<dbReference type="SUPFAM" id="SSF54897">
    <property type="entry name" value="Protease propeptides/inhibitors"/>
    <property type="match status" value="1"/>
</dbReference>
<feature type="chain" id="PRO_5009644080" evidence="9">
    <location>
        <begin position="37"/>
        <end position="650"/>
    </location>
</feature>
<evidence type="ECO:0000256" key="6">
    <source>
        <dbReference type="ARBA" id="ARBA00022837"/>
    </source>
</evidence>
<evidence type="ECO:0000313" key="12">
    <source>
        <dbReference type="Proteomes" id="UP000243342"/>
    </source>
</evidence>
<keyword evidence="9" id="KW-0732">Signal</keyword>
<dbReference type="AlphaFoldDB" id="A0A1J7C9V6"/>
<dbReference type="OrthoDB" id="3480681at2"/>
<dbReference type="InterPro" id="IPR015366">
    <property type="entry name" value="S53_propep"/>
</dbReference>
<name>A0A1J7C9V6_9ACTN</name>
<accession>A0A1J7C9V6</accession>
<keyword evidence="2 11" id="KW-0645">Protease</keyword>
<dbReference type="InterPro" id="IPR023828">
    <property type="entry name" value="Peptidase_S8_Ser-AS"/>
</dbReference>